<accession>A0A9P3GRP4</accession>
<feature type="domain" description="DUF6533" evidence="2">
    <location>
        <begin position="21"/>
        <end position="65"/>
    </location>
</feature>
<organism evidence="3 4">
    <name type="scientific">Phanerochaete sordida</name>
    <dbReference type="NCBI Taxonomy" id="48140"/>
    <lineage>
        <taxon>Eukaryota</taxon>
        <taxon>Fungi</taxon>
        <taxon>Dikarya</taxon>
        <taxon>Basidiomycota</taxon>
        <taxon>Agaricomycotina</taxon>
        <taxon>Agaricomycetes</taxon>
        <taxon>Polyporales</taxon>
        <taxon>Phanerochaetaceae</taxon>
        <taxon>Phanerochaete</taxon>
    </lineage>
</organism>
<protein>
    <recommendedName>
        <fullName evidence="2">DUF6533 domain-containing protein</fullName>
    </recommendedName>
</protein>
<feature type="transmembrane region" description="Helical" evidence="1">
    <location>
        <begin position="117"/>
        <end position="137"/>
    </location>
</feature>
<evidence type="ECO:0000313" key="4">
    <source>
        <dbReference type="Proteomes" id="UP000703269"/>
    </source>
</evidence>
<keyword evidence="1" id="KW-0812">Transmembrane</keyword>
<feature type="transmembrane region" description="Helical" evidence="1">
    <location>
        <begin position="20"/>
        <end position="37"/>
    </location>
</feature>
<keyword evidence="1" id="KW-0472">Membrane</keyword>
<dbReference type="EMBL" id="BPQB01000176">
    <property type="protein sequence ID" value="GJF00638.1"/>
    <property type="molecule type" value="Genomic_DNA"/>
</dbReference>
<gene>
    <name evidence="3" type="ORF">PsYK624_169320</name>
</gene>
<comment type="caution">
    <text evidence="3">The sequence shown here is derived from an EMBL/GenBank/DDBJ whole genome shotgun (WGS) entry which is preliminary data.</text>
</comment>
<name>A0A9P3GRP4_9APHY</name>
<sequence>MTDTNSEDAQILKIGDTQRAVIAAMFCLGMYEYLVTFDREIRLVWRRRFTATTALFMALRAIMILGPFVNWVPPSSDFSRSMASSMIALALALLGLALFALFSALRVHALWHGSQMQWAFSATVFVLAFVPVVTNIADTVYVAYSLPPSLREAYFCNRIVGLSPKLSENDIPYTELRHCHGPTGLGAHVDQVLPPLSRHAHAGDQIFGSDGATPRRYCVLYCPPCNQRHASGDVVDPCSSGLCNRRHHFAVHSYGAHPALHAKSAATQLRI</sequence>
<reference evidence="3 4" key="1">
    <citation type="submission" date="2021-08" db="EMBL/GenBank/DDBJ databases">
        <title>Draft Genome Sequence of Phanerochaete sordida strain YK-624.</title>
        <authorList>
            <person name="Mori T."/>
            <person name="Dohra H."/>
            <person name="Suzuki T."/>
            <person name="Kawagishi H."/>
            <person name="Hirai H."/>
        </authorList>
    </citation>
    <scope>NUCLEOTIDE SEQUENCE [LARGE SCALE GENOMIC DNA]</scope>
    <source>
        <strain evidence="3 4">YK-624</strain>
    </source>
</reference>
<dbReference type="InterPro" id="IPR045340">
    <property type="entry name" value="DUF6533"/>
</dbReference>
<feature type="transmembrane region" description="Helical" evidence="1">
    <location>
        <begin position="81"/>
        <end position="105"/>
    </location>
</feature>
<dbReference type="Pfam" id="PF20151">
    <property type="entry name" value="DUF6533"/>
    <property type="match status" value="1"/>
</dbReference>
<evidence type="ECO:0000313" key="3">
    <source>
        <dbReference type="EMBL" id="GJF00638.1"/>
    </source>
</evidence>
<keyword evidence="1" id="KW-1133">Transmembrane helix</keyword>
<dbReference type="Proteomes" id="UP000703269">
    <property type="component" value="Unassembled WGS sequence"/>
</dbReference>
<dbReference type="OrthoDB" id="3242409at2759"/>
<dbReference type="AlphaFoldDB" id="A0A9P3GRP4"/>
<keyword evidence="4" id="KW-1185">Reference proteome</keyword>
<evidence type="ECO:0000256" key="1">
    <source>
        <dbReference type="SAM" id="Phobius"/>
    </source>
</evidence>
<evidence type="ECO:0000259" key="2">
    <source>
        <dbReference type="Pfam" id="PF20151"/>
    </source>
</evidence>
<feature type="transmembrane region" description="Helical" evidence="1">
    <location>
        <begin position="49"/>
        <end position="69"/>
    </location>
</feature>
<proteinExistence type="predicted"/>